<feature type="transmembrane region" description="Helical" evidence="1">
    <location>
        <begin position="139"/>
        <end position="160"/>
    </location>
</feature>
<dbReference type="RefSeq" id="WP_068109730.1">
    <property type="nucleotide sequence ID" value="NZ_CP015079.1"/>
</dbReference>
<proteinExistence type="predicted"/>
<gene>
    <name evidence="2" type="ORF">I601_2355</name>
</gene>
<feature type="transmembrane region" description="Helical" evidence="1">
    <location>
        <begin position="213"/>
        <end position="232"/>
    </location>
</feature>
<organism evidence="2 3">
    <name type="scientific">Nocardioides dokdonensis FR1436</name>
    <dbReference type="NCBI Taxonomy" id="1300347"/>
    <lineage>
        <taxon>Bacteria</taxon>
        <taxon>Bacillati</taxon>
        <taxon>Actinomycetota</taxon>
        <taxon>Actinomycetes</taxon>
        <taxon>Propionibacteriales</taxon>
        <taxon>Nocardioidaceae</taxon>
        <taxon>Nocardioides</taxon>
    </lineage>
</organism>
<keyword evidence="1" id="KW-1133">Transmembrane helix</keyword>
<feature type="transmembrane region" description="Helical" evidence="1">
    <location>
        <begin position="180"/>
        <end position="206"/>
    </location>
</feature>
<feature type="transmembrane region" description="Helical" evidence="1">
    <location>
        <begin position="103"/>
        <end position="127"/>
    </location>
</feature>
<dbReference type="GO" id="GO:0008233">
    <property type="term" value="F:peptidase activity"/>
    <property type="evidence" value="ECO:0007669"/>
    <property type="project" value="InterPro"/>
</dbReference>
<keyword evidence="1" id="KW-0472">Membrane</keyword>
<reference evidence="2 3" key="1">
    <citation type="submission" date="2016-03" db="EMBL/GenBank/DDBJ databases">
        <title>Complete genome sequence of a soil Actinobacterium, Nocardioides dokdonensis FR1436.</title>
        <authorList>
            <person name="Kwon S.-K."/>
            <person name="Kim K."/>
            <person name="Kim J.F."/>
        </authorList>
    </citation>
    <scope>NUCLEOTIDE SEQUENCE [LARGE SCALE GENOMIC DNA]</scope>
    <source>
        <strain evidence="2 3">FR1436</strain>
    </source>
</reference>
<evidence type="ECO:0008006" key="4">
    <source>
        <dbReference type="Google" id="ProtNLM"/>
    </source>
</evidence>
<accession>A0A1A9GMU1</accession>
<feature type="transmembrane region" description="Helical" evidence="1">
    <location>
        <begin position="9"/>
        <end position="33"/>
    </location>
</feature>
<feature type="transmembrane region" description="Helical" evidence="1">
    <location>
        <begin position="39"/>
        <end position="60"/>
    </location>
</feature>
<dbReference type="OrthoDB" id="9785431at2"/>
<feature type="transmembrane region" description="Helical" evidence="1">
    <location>
        <begin position="72"/>
        <end position="97"/>
    </location>
</feature>
<evidence type="ECO:0000313" key="2">
    <source>
        <dbReference type="EMBL" id="ANH38775.1"/>
    </source>
</evidence>
<protein>
    <recommendedName>
        <fullName evidence="4">Protease PrsW</fullName>
    </recommendedName>
</protein>
<dbReference type="InterPro" id="IPR026898">
    <property type="entry name" value="PrsW"/>
</dbReference>
<sequence>MVPTRRDNVAFTVVVTALVVLGALPILLVIALSGGPDSLVLATVLAALPVGPLVACYLWLDRYEPEPRSLLLLGLLWGGFVATAAALLVQGVGGLVVGVTEAASLAVVAPVTEEFFKGAFLVLLLWWRRAELDGVLDGIVYAGMVGIGFAFVENILYLAAAYNGTDGMGPGGTEALTTTFVLRCLFSPFAHPFFTTFIGIGVGLAVGSRSTAMRVLAPLGGYVLAVLAHGLWNGSTIYGFGGFVVVYVVLMAPALVATAVLAVWARRSERRMLAAALGDAAQRGLLPATDIGWVVDLGARRRARSHARRLGGTAGERAMIDYQQAVIELGFLHHRYLRGTPPPDFALRGQDYVARIRAVRPSIAFPGQVVPTR</sequence>
<dbReference type="Pfam" id="PF13367">
    <property type="entry name" value="PrsW-protease"/>
    <property type="match status" value="1"/>
</dbReference>
<dbReference type="PATRIC" id="fig|1300347.3.peg.2349"/>
<dbReference type="AlphaFoldDB" id="A0A1A9GMU1"/>
<name>A0A1A9GMU1_9ACTN</name>
<dbReference type="EMBL" id="CP015079">
    <property type="protein sequence ID" value="ANH38775.1"/>
    <property type="molecule type" value="Genomic_DNA"/>
</dbReference>
<evidence type="ECO:0000256" key="1">
    <source>
        <dbReference type="SAM" id="Phobius"/>
    </source>
</evidence>
<keyword evidence="1" id="KW-0812">Transmembrane</keyword>
<dbReference type="Proteomes" id="UP000077868">
    <property type="component" value="Chromosome"/>
</dbReference>
<dbReference type="PANTHER" id="PTHR36844">
    <property type="entry name" value="PROTEASE PRSW"/>
    <property type="match status" value="1"/>
</dbReference>
<dbReference type="PANTHER" id="PTHR36844:SF1">
    <property type="entry name" value="PROTEASE PRSW"/>
    <property type="match status" value="1"/>
</dbReference>
<evidence type="ECO:0000313" key="3">
    <source>
        <dbReference type="Proteomes" id="UP000077868"/>
    </source>
</evidence>
<feature type="transmembrane region" description="Helical" evidence="1">
    <location>
        <begin position="238"/>
        <end position="264"/>
    </location>
</feature>
<keyword evidence="3" id="KW-1185">Reference proteome</keyword>
<dbReference type="STRING" id="1300347.I601_2355"/>
<dbReference type="KEGG" id="ndk:I601_2355"/>